<keyword evidence="6" id="KW-0378">Hydrolase</keyword>
<comment type="caution">
    <text evidence="14">The sequence shown here is derived from an EMBL/GenBank/DDBJ whole genome shotgun (WGS) entry which is preliminary data.</text>
</comment>
<keyword evidence="4" id="KW-0645">Protease</keyword>
<dbReference type="GO" id="GO:0005634">
    <property type="term" value="C:nucleus"/>
    <property type="evidence" value="ECO:0007669"/>
    <property type="project" value="TreeGrafter"/>
</dbReference>
<dbReference type="PANTHER" id="PTHR24006">
    <property type="entry name" value="UBIQUITIN CARBOXYL-TERMINAL HYDROLASE"/>
    <property type="match status" value="1"/>
</dbReference>
<evidence type="ECO:0000256" key="7">
    <source>
        <dbReference type="ARBA" id="ARBA00022807"/>
    </source>
</evidence>
<evidence type="ECO:0000256" key="5">
    <source>
        <dbReference type="ARBA" id="ARBA00022786"/>
    </source>
</evidence>
<evidence type="ECO:0000256" key="8">
    <source>
        <dbReference type="ARBA" id="ARBA00039432"/>
    </source>
</evidence>
<comment type="catalytic activity">
    <reaction evidence="1">
        <text>Thiol-dependent hydrolysis of ester, thioester, amide, peptide and isopeptide bonds formed by the C-terminal Gly of ubiquitin (a 76-residue protein attached to proteins as an intracellular targeting signal).</text>
        <dbReference type="EC" id="3.4.19.12"/>
    </reaction>
</comment>
<evidence type="ECO:0000256" key="12">
    <source>
        <dbReference type="ARBA" id="ARBA00043009"/>
    </source>
</evidence>
<dbReference type="Proteomes" id="UP000663829">
    <property type="component" value="Unassembled WGS sequence"/>
</dbReference>
<keyword evidence="16" id="KW-1185">Reference proteome</keyword>
<evidence type="ECO:0000313" key="16">
    <source>
        <dbReference type="Proteomes" id="UP000663829"/>
    </source>
</evidence>
<evidence type="ECO:0000259" key="13">
    <source>
        <dbReference type="PROSITE" id="PS50235"/>
    </source>
</evidence>
<dbReference type="Proteomes" id="UP000681722">
    <property type="component" value="Unassembled WGS sequence"/>
</dbReference>
<comment type="similarity">
    <text evidence="2">Belongs to the peptidase C19 family.</text>
</comment>
<dbReference type="GO" id="GO:0016579">
    <property type="term" value="P:protein deubiquitination"/>
    <property type="evidence" value="ECO:0007669"/>
    <property type="project" value="InterPro"/>
</dbReference>
<sequence length="212" mass="24247">MSRASYNNERGVRNQFTASSPIISPYIYIQPQQQDASDYLRLLLMIIDEDEQKHIKSACATSKTRTTVQDVFTFETVEIIKCGKCDDEHIRAFEPEIILTVEIPESSNGLKSIDEYLKIRFIESSLSGYKCNSCTTSGTSRSKLCLMTTSQILLIHLCRFKYDREKCESTKITTAIEFNDILDINPVLNNQPVEYHYSLYAAVVHDGETLEY</sequence>
<dbReference type="CDD" id="cd02257">
    <property type="entry name" value="Peptidase_C19"/>
    <property type="match status" value="1"/>
</dbReference>
<protein>
    <recommendedName>
        <fullName evidence="8">Ubiquitin carboxyl-terminal hydrolase 36</fullName>
        <ecNumber evidence="3">3.4.19.12</ecNumber>
    </recommendedName>
    <alternativeName>
        <fullName evidence="11">Deubiquitinating enzyme 36</fullName>
    </alternativeName>
    <alternativeName>
        <fullName evidence="10">Protein scrawny</fullName>
    </alternativeName>
    <alternativeName>
        <fullName evidence="9">Ubiquitin thioesterase 36</fullName>
    </alternativeName>
    <alternativeName>
        <fullName evidence="12">Ubiquitin-specific-processing protease 36</fullName>
    </alternativeName>
</protein>
<dbReference type="InterPro" id="IPR001394">
    <property type="entry name" value="Peptidase_C19_UCH"/>
</dbReference>
<dbReference type="EMBL" id="CAJNOQ010018326">
    <property type="protein sequence ID" value="CAF1425786.1"/>
    <property type="molecule type" value="Genomic_DNA"/>
</dbReference>
<evidence type="ECO:0000256" key="9">
    <source>
        <dbReference type="ARBA" id="ARBA00041300"/>
    </source>
</evidence>
<evidence type="ECO:0000256" key="6">
    <source>
        <dbReference type="ARBA" id="ARBA00022801"/>
    </source>
</evidence>
<dbReference type="InterPro" id="IPR028889">
    <property type="entry name" value="USP"/>
</dbReference>
<gene>
    <name evidence="14" type="ORF">GPM918_LOCUS33839</name>
    <name evidence="15" type="ORF">SRO942_LOCUS34532</name>
</gene>
<evidence type="ECO:0000256" key="2">
    <source>
        <dbReference type="ARBA" id="ARBA00009085"/>
    </source>
</evidence>
<evidence type="ECO:0000256" key="11">
    <source>
        <dbReference type="ARBA" id="ARBA00042420"/>
    </source>
</evidence>
<dbReference type="SUPFAM" id="SSF54001">
    <property type="entry name" value="Cysteine proteinases"/>
    <property type="match status" value="1"/>
</dbReference>
<dbReference type="GO" id="GO:0005829">
    <property type="term" value="C:cytosol"/>
    <property type="evidence" value="ECO:0007669"/>
    <property type="project" value="TreeGrafter"/>
</dbReference>
<feature type="non-terminal residue" evidence="14">
    <location>
        <position position="212"/>
    </location>
</feature>
<name>A0A815MKA6_9BILA</name>
<dbReference type="EMBL" id="CAJOBC010083759">
    <property type="protein sequence ID" value="CAF4306526.1"/>
    <property type="molecule type" value="Genomic_DNA"/>
</dbReference>
<dbReference type="InterPro" id="IPR038765">
    <property type="entry name" value="Papain-like_cys_pep_sf"/>
</dbReference>
<dbReference type="AlphaFoldDB" id="A0A815MKA6"/>
<dbReference type="PANTHER" id="PTHR24006:SF758">
    <property type="entry name" value="UBIQUITIN CARBOXYL-TERMINAL HYDROLASE 36"/>
    <property type="match status" value="1"/>
</dbReference>
<evidence type="ECO:0000313" key="15">
    <source>
        <dbReference type="EMBL" id="CAF4306526.1"/>
    </source>
</evidence>
<evidence type="ECO:0000256" key="3">
    <source>
        <dbReference type="ARBA" id="ARBA00012759"/>
    </source>
</evidence>
<dbReference type="GO" id="GO:0004843">
    <property type="term" value="F:cysteine-type deubiquitinase activity"/>
    <property type="evidence" value="ECO:0007669"/>
    <property type="project" value="UniProtKB-EC"/>
</dbReference>
<dbReference type="Pfam" id="PF00443">
    <property type="entry name" value="UCH"/>
    <property type="match status" value="1"/>
</dbReference>
<keyword evidence="5" id="KW-0833">Ubl conjugation pathway</keyword>
<reference evidence="14" key="1">
    <citation type="submission" date="2021-02" db="EMBL/GenBank/DDBJ databases">
        <authorList>
            <person name="Nowell W R."/>
        </authorList>
    </citation>
    <scope>NUCLEOTIDE SEQUENCE</scope>
</reference>
<proteinExistence type="inferred from homology"/>
<keyword evidence="7" id="KW-0788">Thiol protease</keyword>
<evidence type="ECO:0000313" key="14">
    <source>
        <dbReference type="EMBL" id="CAF1425786.1"/>
    </source>
</evidence>
<organism evidence="14 16">
    <name type="scientific">Didymodactylos carnosus</name>
    <dbReference type="NCBI Taxonomy" id="1234261"/>
    <lineage>
        <taxon>Eukaryota</taxon>
        <taxon>Metazoa</taxon>
        <taxon>Spiralia</taxon>
        <taxon>Gnathifera</taxon>
        <taxon>Rotifera</taxon>
        <taxon>Eurotatoria</taxon>
        <taxon>Bdelloidea</taxon>
        <taxon>Philodinida</taxon>
        <taxon>Philodinidae</taxon>
        <taxon>Didymodactylos</taxon>
    </lineage>
</organism>
<dbReference type="InterPro" id="IPR050164">
    <property type="entry name" value="Peptidase_C19"/>
</dbReference>
<dbReference type="Gene3D" id="3.90.70.10">
    <property type="entry name" value="Cysteine proteinases"/>
    <property type="match status" value="1"/>
</dbReference>
<evidence type="ECO:0000256" key="10">
    <source>
        <dbReference type="ARBA" id="ARBA00042154"/>
    </source>
</evidence>
<dbReference type="EC" id="3.4.19.12" evidence="3"/>
<feature type="domain" description="USP" evidence="13">
    <location>
        <begin position="1"/>
        <end position="212"/>
    </location>
</feature>
<dbReference type="GO" id="GO:0006508">
    <property type="term" value="P:proteolysis"/>
    <property type="evidence" value="ECO:0007669"/>
    <property type="project" value="UniProtKB-KW"/>
</dbReference>
<evidence type="ECO:0000256" key="4">
    <source>
        <dbReference type="ARBA" id="ARBA00022670"/>
    </source>
</evidence>
<dbReference type="OrthoDB" id="2420415at2759"/>
<dbReference type="PROSITE" id="PS50235">
    <property type="entry name" value="USP_3"/>
    <property type="match status" value="1"/>
</dbReference>
<evidence type="ECO:0000256" key="1">
    <source>
        <dbReference type="ARBA" id="ARBA00000707"/>
    </source>
</evidence>
<accession>A0A815MKA6</accession>